<evidence type="ECO:0000313" key="2">
    <source>
        <dbReference type="Proteomes" id="UP001310594"/>
    </source>
</evidence>
<comment type="caution">
    <text evidence="1">The sequence shown here is derived from an EMBL/GenBank/DDBJ whole genome shotgun (WGS) entry which is preliminary data.</text>
</comment>
<gene>
    <name evidence="1" type="ORF">LTR97_000081</name>
</gene>
<name>A0AAN7VXS0_9PEZI</name>
<reference evidence="1" key="1">
    <citation type="submission" date="2023-08" db="EMBL/GenBank/DDBJ databases">
        <title>Black Yeasts Isolated from many extreme environments.</title>
        <authorList>
            <person name="Coleine C."/>
            <person name="Stajich J.E."/>
            <person name="Selbmann L."/>
        </authorList>
    </citation>
    <scope>NUCLEOTIDE SEQUENCE</scope>
    <source>
        <strain evidence="1">CCFEE 5810</strain>
    </source>
</reference>
<organism evidence="1 2">
    <name type="scientific">Elasticomyces elasticus</name>
    <dbReference type="NCBI Taxonomy" id="574655"/>
    <lineage>
        <taxon>Eukaryota</taxon>
        <taxon>Fungi</taxon>
        <taxon>Dikarya</taxon>
        <taxon>Ascomycota</taxon>
        <taxon>Pezizomycotina</taxon>
        <taxon>Dothideomycetes</taxon>
        <taxon>Dothideomycetidae</taxon>
        <taxon>Mycosphaerellales</taxon>
        <taxon>Teratosphaeriaceae</taxon>
        <taxon>Elasticomyces</taxon>
    </lineage>
</organism>
<sequence length="168" mass="18358">MCNKTTNYFSGCQHYRPTFELCIRATSAGSSKGCWDTTDLGVETLTGFCSRYTKSFLPNLDIPDDDSLSRTSSNASSFSSRSSMPGVEMLEGIRRARSNMSLSSMTSESSSVTTLDHAVGDGLFDLEKEAFCVSGKGDRSSTKRVQPPNLHWRTYGGSAVSVRFKRCA</sequence>
<dbReference type="AlphaFoldDB" id="A0AAN7VXS0"/>
<dbReference type="Proteomes" id="UP001310594">
    <property type="component" value="Unassembled WGS sequence"/>
</dbReference>
<accession>A0AAN7VXS0</accession>
<proteinExistence type="predicted"/>
<protein>
    <submittedName>
        <fullName evidence="1">Uncharacterized protein</fullName>
    </submittedName>
</protein>
<evidence type="ECO:0000313" key="1">
    <source>
        <dbReference type="EMBL" id="KAK5707544.1"/>
    </source>
</evidence>
<dbReference type="EMBL" id="JAVRQU010000001">
    <property type="protein sequence ID" value="KAK5707544.1"/>
    <property type="molecule type" value="Genomic_DNA"/>
</dbReference>